<dbReference type="SMART" id="SM00248">
    <property type="entry name" value="ANK"/>
    <property type="match status" value="2"/>
</dbReference>
<evidence type="ECO:0000256" key="1">
    <source>
        <dbReference type="ARBA" id="ARBA00022737"/>
    </source>
</evidence>
<gene>
    <name evidence="5" type="ORF">METZ01_LOCUS341781</name>
</gene>
<dbReference type="PROSITE" id="PS50088">
    <property type="entry name" value="ANK_REPEAT"/>
    <property type="match status" value="1"/>
</dbReference>
<keyword evidence="4" id="KW-1133">Transmembrane helix</keyword>
<feature type="transmembrane region" description="Helical" evidence="4">
    <location>
        <begin position="36"/>
        <end position="54"/>
    </location>
</feature>
<feature type="compositionally biased region" description="Pro residues" evidence="3">
    <location>
        <begin position="155"/>
        <end position="164"/>
    </location>
</feature>
<dbReference type="InterPro" id="IPR050745">
    <property type="entry name" value="Multifunctional_regulatory"/>
</dbReference>
<proteinExistence type="predicted"/>
<dbReference type="Pfam" id="PF12796">
    <property type="entry name" value="Ank_2"/>
    <property type="match status" value="1"/>
</dbReference>
<feature type="transmembrane region" description="Helical" evidence="4">
    <location>
        <begin position="6"/>
        <end position="29"/>
    </location>
</feature>
<dbReference type="Gene3D" id="1.25.40.20">
    <property type="entry name" value="Ankyrin repeat-containing domain"/>
    <property type="match status" value="1"/>
</dbReference>
<accession>A0A382QVD8</accession>
<sequence length="283" mass="30294">MLGKFIEPIVFFFVVATPVVMLVAIFLLVQDKAKRFRFLLIFLGLIIGSSFGSWLDSDRFPKGGDIIVINWIAIIAALFTGDDSRHFFRFMNTLTGSFPHILGGGFIGGSVFFLFTRPKQLPPDIRSQKKSVAKSEKEIISTSIPDSGAEKPIQPISPPPPTKPEPTTSQQGATTSKPSCTAADSALLNSAKSDNTDILKQHLDAGANVNASGKTLLGYSVTPLHEAASWGQKGNIELLIANGANVNAKDEAGKTPLDSATSSEIADLLRKHGGKTGEELKAE</sequence>
<reference evidence="5" key="1">
    <citation type="submission" date="2018-05" db="EMBL/GenBank/DDBJ databases">
        <authorList>
            <person name="Lanie J.A."/>
            <person name="Ng W.-L."/>
            <person name="Kazmierczak K.M."/>
            <person name="Andrzejewski T.M."/>
            <person name="Davidsen T.M."/>
            <person name="Wayne K.J."/>
            <person name="Tettelin H."/>
            <person name="Glass J.I."/>
            <person name="Rusch D."/>
            <person name="Podicherti R."/>
            <person name="Tsui H.-C.T."/>
            <person name="Winkler M.E."/>
        </authorList>
    </citation>
    <scope>NUCLEOTIDE SEQUENCE</scope>
</reference>
<feature type="transmembrane region" description="Helical" evidence="4">
    <location>
        <begin position="94"/>
        <end position="115"/>
    </location>
</feature>
<name>A0A382QVD8_9ZZZZ</name>
<dbReference type="AlphaFoldDB" id="A0A382QVD8"/>
<evidence type="ECO:0000256" key="2">
    <source>
        <dbReference type="ARBA" id="ARBA00023043"/>
    </source>
</evidence>
<feature type="region of interest" description="Disordered" evidence="3">
    <location>
        <begin position="125"/>
        <end position="181"/>
    </location>
</feature>
<keyword evidence="2" id="KW-0040">ANK repeat</keyword>
<feature type="non-terminal residue" evidence="5">
    <location>
        <position position="283"/>
    </location>
</feature>
<dbReference type="SUPFAM" id="SSF48403">
    <property type="entry name" value="Ankyrin repeat"/>
    <property type="match status" value="1"/>
</dbReference>
<keyword evidence="1" id="KW-0677">Repeat</keyword>
<dbReference type="GO" id="GO:0005737">
    <property type="term" value="C:cytoplasm"/>
    <property type="evidence" value="ECO:0007669"/>
    <property type="project" value="TreeGrafter"/>
</dbReference>
<feature type="transmembrane region" description="Helical" evidence="4">
    <location>
        <begin position="66"/>
        <end position="82"/>
    </location>
</feature>
<feature type="compositionally biased region" description="Basic and acidic residues" evidence="3">
    <location>
        <begin position="267"/>
        <end position="283"/>
    </location>
</feature>
<dbReference type="EMBL" id="UINC01116884">
    <property type="protein sequence ID" value="SVC88927.1"/>
    <property type="molecule type" value="Genomic_DNA"/>
</dbReference>
<dbReference type="InterPro" id="IPR036770">
    <property type="entry name" value="Ankyrin_rpt-contain_sf"/>
</dbReference>
<dbReference type="PANTHER" id="PTHR24189:SF71">
    <property type="entry name" value="ANKYRIN REPEAT DOMAIN 39"/>
    <property type="match status" value="1"/>
</dbReference>
<dbReference type="PROSITE" id="PS50297">
    <property type="entry name" value="ANK_REP_REGION"/>
    <property type="match status" value="1"/>
</dbReference>
<evidence type="ECO:0000256" key="3">
    <source>
        <dbReference type="SAM" id="MobiDB-lite"/>
    </source>
</evidence>
<protein>
    <submittedName>
        <fullName evidence="5">Uncharacterized protein</fullName>
    </submittedName>
</protein>
<keyword evidence="4" id="KW-0472">Membrane</keyword>
<dbReference type="GO" id="GO:0005634">
    <property type="term" value="C:nucleus"/>
    <property type="evidence" value="ECO:0007669"/>
    <property type="project" value="TreeGrafter"/>
</dbReference>
<dbReference type="InterPro" id="IPR002110">
    <property type="entry name" value="Ankyrin_rpt"/>
</dbReference>
<organism evidence="5">
    <name type="scientific">marine metagenome</name>
    <dbReference type="NCBI Taxonomy" id="408172"/>
    <lineage>
        <taxon>unclassified sequences</taxon>
        <taxon>metagenomes</taxon>
        <taxon>ecological metagenomes</taxon>
    </lineage>
</organism>
<feature type="region of interest" description="Disordered" evidence="3">
    <location>
        <begin position="248"/>
        <end position="283"/>
    </location>
</feature>
<keyword evidence="4" id="KW-0812">Transmembrane</keyword>
<dbReference type="PANTHER" id="PTHR24189">
    <property type="entry name" value="MYOTROPHIN"/>
    <property type="match status" value="1"/>
</dbReference>
<evidence type="ECO:0000256" key="4">
    <source>
        <dbReference type="SAM" id="Phobius"/>
    </source>
</evidence>
<evidence type="ECO:0000313" key="5">
    <source>
        <dbReference type="EMBL" id="SVC88927.1"/>
    </source>
</evidence>